<proteinExistence type="predicted"/>
<dbReference type="AlphaFoldDB" id="A0A2P2IKH3"/>
<accession>A0A2P2IKH3</accession>
<sequence length="65" mass="7711">MSVIVGVPFSFWTKFEEPNSVRFSRILFANRNVHSSLKKFGLDFVYKVYEFRVQSEERGLWDSCV</sequence>
<dbReference type="EMBL" id="GGEC01001251">
    <property type="protein sequence ID" value="MBW81734.1"/>
    <property type="molecule type" value="Transcribed_RNA"/>
</dbReference>
<reference evidence="1" key="1">
    <citation type="submission" date="2018-02" db="EMBL/GenBank/DDBJ databases">
        <title>Rhizophora mucronata_Transcriptome.</title>
        <authorList>
            <person name="Meera S.P."/>
            <person name="Sreeshan A."/>
            <person name="Augustine A."/>
        </authorList>
    </citation>
    <scope>NUCLEOTIDE SEQUENCE</scope>
    <source>
        <tissue evidence="1">Leaf</tissue>
    </source>
</reference>
<evidence type="ECO:0000313" key="1">
    <source>
        <dbReference type="EMBL" id="MBW81734.1"/>
    </source>
</evidence>
<organism evidence="1">
    <name type="scientific">Rhizophora mucronata</name>
    <name type="common">Asiatic mangrove</name>
    <dbReference type="NCBI Taxonomy" id="61149"/>
    <lineage>
        <taxon>Eukaryota</taxon>
        <taxon>Viridiplantae</taxon>
        <taxon>Streptophyta</taxon>
        <taxon>Embryophyta</taxon>
        <taxon>Tracheophyta</taxon>
        <taxon>Spermatophyta</taxon>
        <taxon>Magnoliopsida</taxon>
        <taxon>eudicotyledons</taxon>
        <taxon>Gunneridae</taxon>
        <taxon>Pentapetalae</taxon>
        <taxon>rosids</taxon>
        <taxon>fabids</taxon>
        <taxon>Malpighiales</taxon>
        <taxon>Rhizophoraceae</taxon>
        <taxon>Rhizophora</taxon>
    </lineage>
</organism>
<protein>
    <submittedName>
        <fullName evidence="1">Uncharacterized protein</fullName>
    </submittedName>
</protein>
<name>A0A2P2IKH3_RHIMU</name>